<dbReference type="InterPro" id="IPR002048">
    <property type="entry name" value="EF_hand_dom"/>
</dbReference>
<keyword evidence="1" id="KW-0732">Signal</keyword>
<dbReference type="PROSITE" id="PS00018">
    <property type="entry name" value="EF_HAND_1"/>
    <property type="match status" value="1"/>
</dbReference>
<evidence type="ECO:0000256" key="2">
    <source>
        <dbReference type="ARBA" id="ARBA00022737"/>
    </source>
</evidence>
<dbReference type="GO" id="GO:0005509">
    <property type="term" value="F:calcium ion binding"/>
    <property type="evidence" value="ECO:0007669"/>
    <property type="project" value="InterPro"/>
</dbReference>
<dbReference type="AlphaFoldDB" id="A0A6G3MMC7"/>
<sequence>MFINSSEKSNDIKKMFQYDVQHLKKHLGSQIKEGEVSDTMASVLNFRVHDTDKNGYLDGLELRRMIAHHNEDIRGIKITEEQTIRMIMAMINTSDTNEDCLISYAEFVKVVEDK</sequence>
<organism evidence="5">
    <name type="scientific">Henneguya salminicola</name>
    <name type="common">Myxosporean</name>
    <dbReference type="NCBI Taxonomy" id="69463"/>
    <lineage>
        <taxon>Eukaryota</taxon>
        <taxon>Metazoa</taxon>
        <taxon>Cnidaria</taxon>
        <taxon>Myxozoa</taxon>
        <taxon>Myxosporea</taxon>
        <taxon>Bivalvulida</taxon>
        <taxon>Platysporina</taxon>
        <taxon>Myxobolidae</taxon>
        <taxon>Henneguya</taxon>
    </lineage>
</organism>
<evidence type="ECO:0000313" key="5">
    <source>
        <dbReference type="EMBL" id="NDJ95208.1"/>
    </source>
</evidence>
<dbReference type="SUPFAM" id="SSF47473">
    <property type="entry name" value="EF-hand"/>
    <property type="match status" value="1"/>
</dbReference>
<dbReference type="PANTHER" id="PTHR23104">
    <property type="entry name" value="MULTIPLE COAGULATION FACTOR DEFICIENCY PROTEIN 2 NEURAL STEM CELL DERIVED NEURONAL SURVIVAL PROTEIN"/>
    <property type="match status" value="1"/>
</dbReference>
<reference evidence="5" key="1">
    <citation type="submission" date="2018-11" db="EMBL/GenBank/DDBJ databases">
        <title>Henneguya salminicola genome and transcriptome.</title>
        <authorList>
            <person name="Yahalomi D."/>
            <person name="Atkinson S.D."/>
            <person name="Neuhof M."/>
            <person name="Chang E.S."/>
            <person name="Philippe H."/>
            <person name="Cartwright P."/>
            <person name="Bartholomew J.L."/>
            <person name="Huchon D."/>
        </authorList>
    </citation>
    <scope>NUCLEOTIDE SEQUENCE</scope>
    <source>
        <strain evidence="5">Hz1</strain>
        <tissue evidence="5">Whole</tissue>
    </source>
</reference>
<evidence type="ECO:0000256" key="1">
    <source>
        <dbReference type="ARBA" id="ARBA00022729"/>
    </source>
</evidence>
<evidence type="ECO:0000256" key="3">
    <source>
        <dbReference type="ARBA" id="ARBA00022837"/>
    </source>
</evidence>
<accession>A0A6G3MMC7</accession>
<protein>
    <submittedName>
        <fullName evidence="5">Multiple coagulation factor deficiency protein 2 homolog (Trinotate prediction)</fullName>
    </submittedName>
</protein>
<dbReference type="Pfam" id="PF13499">
    <property type="entry name" value="EF-hand_7"/>
    <property type="match status" value="1"/>
</dbReference>
<dbReference type="EMBL" id="GHBP01017316">
    <property type="protein sequence ID" value="NDJ95208.1"/>
    <property type="molecule type" value="Transcribed_RNA"/>
</dbReference>
<dbReference type="PROSITE" id="PS50222">
    <property type="entry name" value="EF_HAND_2"/>
    <property type="match status" value="2"/>
</dbReference>
<dbReference type="PANTHER" id="PTHR23104:SF1">
    <property type="entry name" value="EF-HAND DOMAIN-CONTAINING PROTEIN"/>
    <property type="match status" value="1"/>
</dbReference>
<proteinExistence type="predicted"/>
<feature type="domain" description="EF-hand" evidence="4">
    <location>
        <begin position="82"/>
        <end position="114"/>
    </location>
</feature>
<name>A0A6G3MMC7_HENSL</name>
<dbReference type="InterPro" id="IPR018247">
    <property type="entry name" value="EF_Hand_1_Ca_BS"/>
</dbReference>
<keyword evidence="3" id="KW-0106">Calcium</keyword>
<evidence type="ECO:0000259" key="4">
    <source>
        <dbReference type="PROSITE" id="PS50222"/>
    </source>
</evidence>
<dbReference type="InterPro" id="IPR052110">
    <property type="entry name" value="MCFD2-like"/>
</dbReference>
<keyword evidence="2" id="KW-0677">Repeat</keyword>
<feature type="domain" description="EF-hand" evidence="4">
    <location>
        <begin position="46"/>
        <end position="72"/>
    </location>
</feature>
<dbReference type="Gene3D" id="1.10.238.10">
    <property type="entry name" value="EF-hand"/>
    <property type="match status" value="1"/>
</dbReference>
<dbReference type="InterPro" id="IPR011992">
    <property type="entry name" value="EF-hand-dom_pair"/>
</dbReference>